<proteinExistence type="predicted"/>
<dbReference type="EMBL" id="DXAN01000017">
    <property type="protein sequence ID" value="HJA08594.1"/>
    <property type="molecule type" value="Genomic_DNA"/>
</dbReference>
<protein>
    <submittedName>
        <fullName evidence="1">Uncharacterized protein</fullName>
    </submittedName>
</protein>
<comment type="caution">
    <text evidence="1">The sequence shown here is derived from an EMBL/GenBank/DDBJ whole genome shotgun (WGS) entry which is preliminary data.</text>
</comment>
<gene>
    <name evidence="1" type="ORF">H9962_05330</name>
</gene>
<sequence length="145" mass="17400">MMRNFFAQRMDMGRYPDDTRRDLFVFNRRYFDQVLHNNHKFRHEYAEAYRQWAANQGVDRLNRHTLLLPRIETAIELMGENELTTLFRRLLDALGNEVPLADLHYRDTLPGGRCDIDPACAAFMEPVRRFWLRLALPDVWEEDEL</sequence>
<dbReference type="AlphaFoldDB" id="A0A9D2KK63"/>
<accession>A0A9D2KK63</accession>
<reference evidence="1" key="2">
    <citation type="submission" date="2021-04" db="EMBL/GenBank/DDBJ databases">
        <authorList>
            <person name="Gilroy R."/>
        </authorList>
    </citation>
    <scope>NUCLEOTIDE SEQUENCE</scope>
    <source>
        <strain evidence="1">CHK186-16707</strain>
    </source>
</reference>
<evidence type="ECO:0000313" key="2">
    <source>
        <dbReference type="Proteomes" id="UP000824225"/>
    </source>
</evidence>
<organism evidence="1 2">
    <name type="scientific">Candidatus Mailhella merdigallinarum</name>
    <dbReference type="NCBI Taxonomy" id="2838658"/>
    <lineage>
        <taxon>Bacteria</taxon>
        <taxon>Pseudomonadati</taxon>
        <taxon>Thermodesulfobacteriota</taxon>
        <taxon>Desulfovibrionia</taxon>
        <taxon>Desulfovibrionales</taxon>
        <taxon>Desulfovibrionaceae</taxon>
        <taxon>Mailhella</taxon>
    </lineage>
</organism>
<dbReference type="Proteomes" id="UP000824225">
    <property type="component" value="Unassembled WGS sequence"/>
</dbReference>
<evidence type="ECO:0000313" key="1">
    <source>
        <dbReference type="EMBL" id="HJA08594.1"/>
    </source>
</evidence>
<reference evidence="1" key="1">
    <citation type="journal article" date="2021" name="PeerJ">
        <title>Extensive microbial diversity within the chicken gut microbiome revealed by metagenomics and culture.</title>
        <authorList>
            <person name="Gilroy R."/>
            <person name="Ravi A."/>
            <person name="Getino M."/>
            <person name="Pursley I."/>
            <person name="Horton D.L."/>
            <person name="Alikhan N.F."/>
            <person name="Baker D."/>
            <person name="Gharbi K."/>
            <person name="Hall N."/>
            <person name="Watson M."/>
            <person name="Adriaenssens E.M."/>
            <person name="Foster-Nyarko E."/>
            <person name="Jarju S."/>
            <person name="Secka A."/>
            <person name="Antonio M."/>
            <person name="Oren A."/>
            <person name="Chaudhuri R.R."/>
            <person name="La Ragione R."/>
            <person name="Hildebrand F."/>
            <person name="Pallen M.J."/>
        </authorList>
    </citation>
    <scope>NUCLEOTIDE SEQUENCE</scope>
    <source>
        <strain evidence="1">CHK186-16707</strain>
    </source>
</reference>
<name>A0A9D2KK63_9BACT</name>